<keyword evidence="4" id="KW-0378">Hydrolase</keyword>
<dbReference type="InterPro" id="IPR051536">
    <property type="entry name" value="UDG_Type-4/5"/>
</dbReference>
<keyword evidence="3" id="KW-0227">DNA damage</keyword>
<dbReference type="AlphaFoldDB" id="A0A6B0SX93"/>
<feature type="domain" description="Uracil-DNA glycosylase-like" evidence="8">
    <location>
        <begin position="32"/>
        <end position="209"/>
    </location>
</feature>
<evidence type="ECO:0000313" key="9">
    <source>
        <dbReference type="EMBL" id="MXR22049.1"/>
    </source>
</evidence>
<organism evidence="9 10">
    <name type="scientific">Halobacterium bonnevillei</name>
    <dbReference type="NCBI Taxonomy" id="2692200"/>
    <lineage>
        <taxon>Archaea</taxon>
        <taxon>Methanobacteriati</taxon>
        <taxon>Methanobacteriota</taxon>
        <taxon>Stenosarchaea group</taxon>
        <taxon>Halobacteria</taxon>
        <taxon>Halobacteriales</taxon>
        <taxon>Halobacteriaceae</taxon>
        <taxon>Halobacterium</taxon>
    </lineage>
</organism>
<keyword evidence="7" id="KW-0234">DNA repair</keyword>
<dbReference type="GO" id="GO:0046872">
    <property type="term" value="F:metal ion binding"/>
    <property type="evidence" value="ECO:0007669"/>
    <property type="project" value="UniProtKB-KW"/>
</dbReference>
<evidence type="ECO:0000259" key="8">
    <source>
        <dbReference type="SMART" id="SM00986"/>
    </source>
</evidence>
<dbReference type="RefSeq" id="WP_325064156.1">
    <property type="nucleotide sequence ID" value="NZ_WUUU01000191.1"/>
</dbReference>
<evidence type="ECO:0000256" key="6">
    <source>
        <dbReference type="ARBA" id="ARBA00023014"/>
    </source>
</evidence>
<dbReference type="SMART" id="SM00987">
    <property type="entry name" value="UreE_C"/>
    <property type="match status" value="1"/>
</dbReference>
<reference evidence="9 10" key="1">
    <citation type="submission" date="2019-12" db="EMBL/GenBank/DDBJ databases">
        <title>Isolation and characterization of three novel carbon monoxide-oxidizing members of Halobacteria from salione crusts and soils.</title>
        <authorList>
            <person name="Myers M.R."/>
            <person name="King G.M."/>
        </authorList>
    </citation>
    <scope>NUCLEOTIDE SEQUENCE [LARGE SCALE GENOMIC DNA]</scope>
    <source>
        <strain evidence="9 10">PCN9</strain>
    </source>
</reference>
<keyword evidence="6" id="KW-0411">Iron-sulfur</keyword>
<evidence type="ECO:0000256" key="2">
    <source>
        <dbReference type="ARBA" id="ARBA00022723"/>
    </source>
</evidence>
<dbReference type="EMBL" id="WUUU01000191">
    <property type="protein sequence ID" value="MXR22049.1"/>
    <property type="molecule type" value="Genomic_DNA"/>
</dbReference>
<protein>
    <submittedName>
        <fullName evidence="9">Uracil-DNA glycosylase</fullName>
    </submittedName>
</protein>
<dbReference type="Gene3D" id="3.40.470.10">
    <property type="entry name" value="Uracil-DNA glycosylase-like domain"/>
    <property type="match status" value="1"/>
</dbReference>
<keyword evidence="5" id="KW-0408">Iron</keyword>
<evidence type="ECO:0000313" key="10">
    <source>
        <dbReference type="Proteomes" id="UP000471521"/>
    </source>
</evidence>
<dbReference type="GO" id="GO:0051539">
    <property type="term" value="F:4 iron, 4 sulfur cluster binding"/>
    <property type="evidence" value="ECO:0007669"/>
    <property type="project" value="UniProtKB-KW"/>
</dbReference>
<dbReference type="Proteomes" id="UP000471521">
    <property type="component" value="Unassembled WGS sequence"/>
</dbReference>
<keyword evidence="10" id="KW-1185">Reference proteome</keyword>
<evidence type="ECO:0000256" key="3">
    <source>
        <dbReference type="ARBA" id="ARBA00022763"/>
    </source>
</evidence>
<gene>
    <name evidence="9" type="ORF">GRX66_16130</name>
</gene>
<evidence type="ECO:0000256" key="5">
    <source>
        <dbReference type="ARBA" id="ARBA00023004"/>
    </source>
</evidence>
<dbReference type="InterPro" id="IPR005122">
    <property type="entry name" value="Uracil-DNA_glycosylase-like"/>
</dbReference>
<evidence type="ECO:0000256" key="4">
    <source>
        <dbReference type="ARBA" id="ARBA00022801"/>
    </source>
</evidence>
<dbReference type="GO" id="GO:0097506">
    <property type="term" value="F:deaminated base DNA N-glycosylase activity"/>
    <property type="evidence" value="ECO:0007669"/>
    <property type="project" value="UniProtKB-ARBA"/>
</dbReference>
<dbReference type="SMART" id="SM00986">
    <property type="entry name" value="UDG"/>
    <property type="match status" value="1"/>
</dbReference>
<dbReference type="Pfam" id="PF03167">
    <property type="entry name" value="UDG"/>
    <property type="match status" value="1"/>
</dbReference>
<comment type="caution">
    <text evidence="9">The sequence shown here is derived from an EMBL/GenBank/DDBJ whole genome shotgun (WGS) entry which is preliminary data.</text>
</comment>
<evidence type="ECO:0000256" key="1">
    <source>
        <dbReference type="ARBA" id="ARBA00022485"/>
    </source>
</evidence>
<dbReference type="SUPFAM" id="SSF52141">
    <property type="entry name" value="Uracil-DNA glycosylase-like"/>
    <property type="match status" value="1"/>
</dbReference>
<keyword evidence="2" id="KW-0479">Metal-binding</keyword>
<proteinExistence type="predicted"/>
<name>A0A6B0SX93_9EURY</name>
<evidence type="ECO:0000256" key="7">
    <source>
        <dbReference type="ARBA" id="ARBA00023204"/>
    </source>
</evidence>
<keyword evidence="1" id="KW-0004">4Fe-4S</keyword>
<accession>A0A6B0SX93</accession>
<dbReference type="GO" id="GO:0006281">
    <property type="term" value="P:DNA repair"/>
    <property type="evidence" value="ECO:0007669"/>
    <property type="project" value="UniProtKB-KW"/>
</dbReference>
<sequence>MPELPDTATRHVLEGDCTRCPALTESRSCISWGQGPLDADLVVVGEAPGAGDPDAEVWRGGNHTGMAYTTRHSGRRVRALAADLGHPDAYFTNAVKCHPPENRDPTRTERETCATHLADELAMVAPEAVLATGKHATASLLELADRSLDGFVSTVGDCVRDGRPLEWPGVRSGDTTVAPALVPALHPSYEAVWLSRLDLTREAYVAGLRDALCTGRRQD</sequence>
<dbReference type="InterPro" id="IPR036895">
    <property type="entry name" value="Uracil-DNA_glycosylase-like_sf"/>
</dbReference>
<dbReference type="PANTHER" id="PTHR33693:SF1">
    <property type="entry name" value="TYPE-4 URACIL-DNA GLYCOSYLASE"/>
    <property type="match status" value="1"/>
</dbReference>
<dbReference type="PANTHER" id="PTHR33693">
    <property type="entry name" value="TYPE-5 URACIL-DNA GLYCOSYLASE"/>
    <property type="match status" value="1"/>
</dbReference>